<dbReference type="Proteomes" id="UP000789738">
    <property type="component" value="Unassembled WGS sequence"/>
</dbReference>
<reference evidence="1" key="1">
    <citation type="submission" date="2021-10" db="EMBL/GenBank/DDBJ databases">
        <authorList>
            <person name="Mesa V."/>
        </authorList>
    </citation>
    <scope>NUCLEOTIDE SEQUENCE</scope>
    <source>
        <strain evidence="1">CC3_PB</strain>
    </source>
</reference>
<dbReference type="Proteomes" id="UP001189143">
    <property type="component" value="Unassembled WGS sequence"/>
</dbReference>
<dbReference type="GeneID" id="68877031"/>
<evidence type="ECO:0000313" key="1">
    <source>
        <dbReference type="EMBL" id="CAG9708781.1"/>
    </source>
</evidence>
<dbReference type="RefSeq" id="WP_125148439.1">
    <property type="nucleotide sequence ID" value="NZ_CAKJVD010000035.1"/>
</dbReference>
<name>A0AA86JLY4_9CLOT</name>
<evidence type="ECO:0000313" key="2">
    <source>
        <dbReference type="EMBL" id="CAI3581293.1"/>
    </source>
</evidence>
<organism evidence="1 3">
    <name type="scientific">Clostridium neonatale</name>
    <dbReference type="NCBI Taxonomy" id="137838"/>
    <lineage>
        <taxon>Bacteria</taxon>
        <taxon>Bacillati</taxon>
        <taxon>Bacillota</taxon>
        <taxon>Clostridia</taxon>
        <taxon>Eubacteriales</taxon>
        <taxon>Clostridiaceae</taxon>
        <taxon>Clostridium</taxon>
    </lineage>
</organism>
<proteinExistence type="predicted"/>
<reference evidence="2" key="2">
    <citation type="submission" date="2022-10" db="EMBL/GenBank/DDBJ databases">
        <authorList>
            <person name="Aires J."/>
            <person name="Mesa V."/>
        </authorList>
    </citation>
    <scope>NUCLEOTIDE SEQUENCE</scope>
    <source>
        <strain evidence="2">Clostridium neonatale JD116</strain>
    </source>
</reference>
<accession>A0AA86JLY4</accession>
<dbReference type="EMBL" id="CAKJVE010000004">
    <property type="protein sequence ID" value="CAG9708781.1"/>
    <property type="molecule type" value="Genomic_DNA"/>
</dbReference>
<evidence type="ECO:0000313" key="3">
    <source>
        <dbReference type="Proteomes" id="UP000789738"/>
    </source>
</evidence>
<dbReference type="EMBL" id="CAMTCP010000188">
    <property type="protein sequence ID" value="CAI3581293.1"/>
    <property type="molecule type" value="Genomic_DNA"/>
</dbReference>
<gene>
    <name evidence="2" type="ORF">CNEO2_260024</name>
    <name evidence="1" type="ORF">CNEO_43833</name>
</gene>
<sequence length="239" mass="28224">MKNKKIEEINLKKFNIKGLDYESRQNILGDFVKNNINQVEILNKEIHTLLENDWIYIKNKKVYYNSNLNALFPDLLTFIIGFCPIREEFNDDSLRLEFGGFHGRIMTDIELLSILDKSGNVQGISFYNYTVFVNGIRYIDKNNISNINKFKNNNNPYLSYHIPIYELDDNTSIIDENGYDLKYIDNRNYINDVLDIVNLWYKFDLIPDGLSKESEDLYIKMMELSKIGISKYLISHKRI</sequence>
<dbReference type="AlphaFoldDB" id="A0AA86JLY4"/>
<protein>
    <submittedName>
        <fullName evidence="1">Uncharacterized protein</fullName>
    </submittedName>
</protein>
<comment type="caution">
    <text evidence="1">The sequence shown here is derived from an EMBL/GenBank/DDBJ whole genome shotgun (WGS) entry which is preliminary data.</text>
</comment>